<feature type="transmembrane region" description="Helical" evidence="1">
    <location>
        <begin position="28"/>
        <end position="49"/>
    </location>
</feature>
<keyword evidence="1" id="KW-0812">Transmembrane</keyword>
<dbReference type="EMBL" id="JANUGW010000016">
    <property type="protein sequence ID" value="MCS0583860.1"/>
    <property type="molecule type" value="Genomic_DNA"/>
</dbReference>
<keyword evidence="1" id="KW-0472">Membrane</keyword>
<reference evidence="2 3" key="1">
    <citation type="submission" date="2022-08" db="EMBL/GenBank/DDBJ databases">
        <title>Reclassification of Massilia species as members of the genera Telluria, Duganella, Pseudoduganella, Mokoshia gen. nov. and Zemynaea gen. nov. using orthogonal and non-orthogonal genome-based approaches.</title>
        <authorList>
            <person name="Bowman J.P."/>
        </authorList>
    </citation>
    <scope>NUCLEOTIDE SEQUENCE [LARGE SCALE GENOMIC DNA]</scope>
    <source>
        <strain evidence="2 3">JCM 31316</strain>
    </source>
</reference>
<sequence length="154" mass="16501">MGVKPLRSCQSCLENEEGLVKAMRNSSFLIRFIYAICLAGASFNHARIVAAHGFDWDYGGLPAFVCVFWTALTFVDALAVILLMTKPILGLGLATAIIVCDVVINAWVGMRYGFDLASFAAQALFLVFVMSTVGIAWRAESGGSGRRTAAGRSA</sequence>
<evidence type="ECO:0008006" key="4">
    <source>
        <dbReference type="Google" id="ProtNLM"/>
    </source>
</evidence>
<accession>A0ABT1ZV80</accession>
<keyword evidence="1" id="KW-1133">Transmembrane helix</keyword>
<organism evidence="2 3">
    <name type="scientific">Massilia pinisoli</name>
    <dbReference type="NCBI Taxonomy" id="1772194"/>
    <lineage>
        <taxon>Bacteria</taxon>
        <taxon>Pseudomonadati</taxon>
        <taxon>Pseudomonadota</taxon>
        <taxon>Betaproteobacteria</taxon>
        <taxon>Burkholderiales</taxon>
        <taxon>Oxalobacteraceae</taxon>
        <taxon>Telluria group</taxon>
        <taxon>Massilia</taxon>
    </lineage>
</organism>
<feature type="transmembrane region" description="Helical" evidence="1">
    <location>
        <begin position="61"/>
        <end position="84"/>
    </location>
</feature>
<feature type="transmembrane region" description="Helical" evidence="1">
    <location>
        <begin position="91"/>
        <end position="110"/>
    </location>
</feature>
<proteinExistence type="predicted"/>
<protein>
    <recommendedName>
        <fullName evidence="4">DoxX family protein</fullName>
    </recommendedName>
</protein>
<evidence type="ECO:0000313" key="3">
    <source>
        <dbReference type="Proteomes" id="UP001204151"/>
    </source>
</evidence>
<evidence type="ECO:0000313" key="2">
    <source>
        <dbReference type="EMBL" id="MCS0583860.1"/>
    </source>
</evidence>
<keyword evidence="3" id="KW-1185">Reference proteome</keyword>
<name>A0ABT1ZV80_9BURK</name>
<dbReference type="Proteomes" id="UP001204151">
    <property type="component" value="Unassembled WGS sequence"/>
</dbReference>
<evidence type="ECO:0000256" key="1">
    <source>
        <dbReference type="SAM" id="Phobius"/>
    </source>
</evidence>
<comment type="caution">
    <text evidence="2">The sequence shown here is derived from an EMBL/GenBank/DDBJ whole genome shotgun (WGS) entry which is preliminary data.</text>
</comment>
<gene>
    <name evidence="2" type="ORF">NX784_19885</name>
</gene>
<feature type="transmembrane region" description="Helical" evidence="1">
    <location>
        <begin position="116"/>
        <end position="137"/>
    </location>
</feature>
<dbReference type="RefSeq" id="WP_258818430.1">
    <property type="nucleotide sequence ID" value="NZ_JANUGW010000016.1"/>
</dbReference>